<evidence type="ECO:0000313" key="1">
    <source>
        <dbReference type="EMBL" id="MBB5190095.1"/>
    </source>
</evidence>
<dbReference type="EMBL" id="JACHHN010000001">
    <property type="protein sequence ID" value="MBB5190095.1"/>
    <property type="molecule type" value="Genomic_DNA"/>
</dbReference>
<reference evidence="1 2" key="1">
    <citation type="submission" date="2020-08" db="EMBL/GenBank/DDBJ databases">
        <title>Genomic Encyclopedia of Type Strains, Phase IV (KMG-IV): sequencing the most valuable type-strain genomes for metagenomic binning, comparative biology and taxonomic classification.</title>
        <authorList>
            <person name="Goeker M."/>
        </authorList>
    </citation>
    <scope>NUCLEOTIDE SEQUENCE [LARGE SCALE GENOMIC DNA]</scope>
    <source>
        <strain evidence="1 2">DSM 18233</strain>
    </source>
</reference>
<protein>
    <submittedName>
        <fullName evidence="1">Uncharacterized protein</fullName>
    </submittedName>
</protein>
<keyword evidence="2" id="KW-1185">Reference proteome</keyword>
<gene>
    <name evidence="1" type="ORF">HNQ50_000805</name>
</gene>
<name>A0A840R9R0_9NEIS</name>
<dbReference type="AlphaFoldDB" id="A0A840R9R0"/>
<organism evidence="1 2">
    <name type="scientific">Silvimonas terrae</name>
    <dbReference type="NCBI Taxonomy" id="300266"/>
    <lineage>
        <taxon>Bacteria</taxon>
        <taxon>Pseudomonadati</taxon>
        <taxon>Pseudomonadota</taxon>
        <taxon>Betaproteobacteria</taxon>
        <taxon>Neisseriales</taxon>
        <taxon>Chitinibacteraceae</taxon>
        <taxon>Silvimonas</taxon>
    </lineage>
</organism>
<proteinExistence type="predicted"/>
<accession>A0A840R9R0</accession>
<comment type="caution">
    <text evidence="1">The sequence shown here is derived from an EMBL/GenBank/DDBJ whole genome shotgun (WGS) entry which is preliminary data.</text>
</comment>
<evidence type="ECO:0000313" key="2">
    <source>
        <dbReference type="Proteomes" id="UP000543030"/>
    </source>
</evidence>
<sequence>MDATQSEVVCLPAAAAARDARQVTALLWALQALVPDSDRVVAGLLEIMERILDTLVETIRRLMLQAGEEPAELF</sequence>
<dbReference type="Proteomes" id="UP000543030">
    <property type="component" value="Unassembled WGS sequence"/>
</dbReference>